<name>A0A078R8R6_PHOVU</name>
<evidence type="ECO:0000256" key="10">
    <source>
        <dbReference type="PROSITE-ProRule" id="PRU00560"/>
    </source>
</evidence>
<dbReference type="InterPro" id="IPR013986">
    <property type="entry name" value="DExx_box_DNA_helicase_dom_sf"/>
</dbReference>
<gene>
    <name evidence="12" type="ORF">M097_1390</name>
</gene>
<feature type="domain" description="UvrD-like helicase ATP-binding" evidence="11">
    <location>
        <begin position="157"/>
        <end position="631"/>
    </location>
</feature>
<dbReference type="Pfam" id="PF13361">
    <property type="entry name" value="UvrD_C"/>
    <property type="match status" value="1"/>
</dbReference>
<dbReference type="GO" id="GO:0043138">
    <property type="term" value="F:3'-5' DNA helicase activity"/>
    <property type="evidence" value="ECO:0007669"/>
    <property type="project" value="UniProtKB-EC"/>
</dbReference>
<dbReference type="EC" id="5.6.2.4" evidence="8"/>
<keyword evidence="5 10" id="KW-0067">ATP-binding</keyword>
<keyword evidence="3 10" id="KW-0378">Hydrolase</keyword>
<dbReference type="InterPro" id="IPR014017">
    <property type="entry name" value="DNA_helicase_UvrD-like_C"/>
</dbReference>
<dbReference type="InterPro" id="IPR014016">
    <property type="entry name" value="UvrD-like_ATP-bd"/>
</dbReference>
<dbReference type="EMBL" id="JNHI01000006">
    <property type="protein sequence ID" value="KDS31924.1"/>
    <property type="molecule type" value="Genomic_DNA"/>
</dbReference>
<evidence type="ECO:0000256" key="9">
    <source>
        <dbReference type="ARBA" id="ARBA00048988"/>
    </source>
</evidence>
<dbReference type="GO" id="GO:0016887">
    <property type="term" value="F:ATP hydrolysis activity"/>
    <property type="evidence" value="ECO:0007669"/>
    <property type="project" value="RHEA"/>
</dbReference>
<evidence type="ECO:0000256" key="6">
    <source>
        <dbReference type="ARBA" id="ARBA00023235"/>
    </source>
</evidence>
<dbReference type="AlphaFoldDB" id="A0A078R8R6"/>
<dbReference type="RefSeq" id="WP_032945105.1">
    <property type="nucleotide sequence ID" value="NZ_JNHI01000006.1"/>
</dbReference>
<dbReference type="Proteomes" id="UP000028134">
    <property type="component" value="Unassembled WGS sequence"/>
</dbReference>
<comment type="catalytic activity">
    <reaction evidence="9">
        <text>ATP + H2O = ADP + phosphate + H(+)</text>
        <dbReference type="Rhea" id="RHEA:13065"/>
        <dbReference type="ChEBI" id="CHEBI:15377"/>
        <dbReference type="ChEBI" id="CHEBI:15378"/>
        <dbReference type="ChEBI" id="CHEBI:30616"/>
        <dbReference type="ChEBI" id="CHEBI:43474"/>
        <dbReference type="ChEBI" id="CHEBI:456216"/>
        <dbReference type="EC" id="5.6.2.4"/>
    </reaction>
</comment>
<feature type="binding site" evidence="10">
    <location>
        <begin position="178"/>
        <end position="185"/>
    </location>
    <ligand>
        <name>ATP</name>
        <dbReference type="ChEBI" id="CHEBI:30616"/>
    </ligand>
</feature>
<dbReference type="PANTHER" id="PTHR11070">
    <property type="entry name" value="UVRD / RECB / PCRA DNA HELICASE FAMILY MEMBER"/>
    <property type="match status" value="1"/>
</dbReference>
<evidence type="ECO:0000256" key="1">
    <source>
        <dbReference type="ARBA" id="ARBA00009922"/>
    </source>
</evidence>
<keyword evidence="4 10" id="KW-0347">Helicase</keyword>
<dbReference type="InterPro" id="IPR000212">
    <property type="entry name" value="DNA_helicase_UvrD/REP"/>
</dbReference>
<comment type="catalytic activity">
    <reaction evidence="7">
        <text>Couples ATP hydrolysis with the unwinding of duplex DNA by translocating in the 3'-5' direction.</text>
        <dbReference type="EC" id="5.6.2.4"/>
    </reaction>
</comment>
<organism evidence="12 13">
    <name type="scientific">Phocaeicola vulgatus str. 3775 SL</name>
    <name type="common">B</name>
    <name type="synonym">iv</name>
    <dbReference type="NCBI Taxonomy" id="1339350"/>
    <lineage>
        <taxon>Bacteria</taxon>
        <taxon>Pseudomonadati</taxon>
        <taxon>Bacteroidota</taxon>
        <taxon>Bacteroidia</taxon>
        <taxon>Bacteroidales</taxon>
        <taxon>Bacteroidaceae</taxon>
        <taxon>Phocaeicola</taxon>
    </lineage>
</organism>
<dbReference type="Pfam" id="PF00580">
    <property type="entry name" value="UvrD-helicase"/>
    <property type="match status" value="1"/>
</dbReference>
<dbReference type="Gene3D" id="1.10.10.160">
    <property type="match status" value="1"/>
</dbReference>
<dbReference type="GO" id="GO:0005829">
    <property type="term" value="C:cytosol"/>
    <property type="evidence" value="ECO:0007669"/>
    <property type="project" value="TreeGrafter"/>
</dbReference>
<reference evidence="12 13" key="1">
    <citation type="submission" date="2014-04" db="EMBL/GenBank/DDBJ databases">
        <authorList>
            <person name="Sears C."/>
            <person name="Carroll K."/>
            <person name="Sack B.R."/>
            <person name="Qadri F."/>
            <person name="Myers L.L."/>
            <person name="Chung G.-T."/>
            <person name="Escheverria P."/>
            <person name="Fraser C.M."/>
            <person name="Sadzewicz L."/>
            <person name="Shefchek K.A."/>
            <person name="Tallon L."/>
            <person name="Das S.P."/>
            <person name="Daugherty S."/>
            <person name="Mongodin E.F."/>
        </authorList>
    </citation>
    <scope>NUCLEOTIDE SEQUENCE [LARGE SCALE GENOMIC DNA]</scope>
    <source>
        <strain evidence="13">3775 SL(B) 10 (iv)</strain>
    </source>
</reference>
<keyword evidence="2 10" id="KW-0547">Nucleotide-binding</keyword>
<dbReference type="Gene3D" id="3.40.50.300">
    <property type="entry name" value="P-loop containing nucleotide triphosphate hydrolases"/>
    <property type="match status" value="3"/>
</dbReference>
<evidence type="ECO:0000259" key="11">
    <source>
        <dbReference type="PROSITE" id="PS51198"/>
    </source>
</evidence>
<evidence type="ECO:0000256" key="8">
    <source>
        <dbReference type="ARBA" id="ARBA00034808"/>
    </source>
</evidence>
<evidence type="ECO:0000256" key="5">
    <source>
        <dbReference type="ARBA" id="ARBA00022840"/>
    </source>
</evidence>
<dbReference type="PANTHER" id="PTHR11070:SF63">
    <property type="entry name" value="DNA HELICASE IV"/>
    <property type="match status" value="1"/>
</dbReference>
<dbReference type="GO" id="GO:0003677">
    <property type="term" value="F:DNA binding"/>
    <property type="evidence" value="ECO:0007669"/>
    <property type="project" value="InterPro"/>
</dbReference>
<evidence type="ECO:0000256" key="4">
    <source>
        <dbReference type="ARBA" id="ARBA00022806"/>
    </source>
</evidence>
<dbReference type="GO" id="GO:0005524">
    <property type="term" value="F:ATP binding"/>
    <property type="evidence" value="ECO:0007669"/>
    <property type="project" value="UniProtKB-UniRule"/>
</dbReference>
<evidence type="ECO:0000256" key="7">
    <source>
        <dbReference type="ARBA" id="ARBA00034617"/>
    </source>
</evidence>
<dbReference type="PROSITE" id="PS51198">
    <property type="entry name" value="UVRD_HELICASE_ATP_BIND"/>
    <property type="match status" value="1"/>
</dbReference>
<comment type="caution">
    <text evidence="12">The sequence shown here is derived from an EMBL/GenBank/DDBJ whole genome shotgun (WGS) entry which is preliminary data.</text>
</comment>
<dbReference type="InterPro" id="IPR027417">
    <property type="entry name" value="P-loop_NTPase"/>
</dbReference>
<evidence type="ECO:0000313" key="12">
    <source>
        <dbReference type="EMBL" id="KDS31924.1"/>
    </source>
</evidence>
<dbReference type="PATRIC" id="fig|1339350.3.peg.1336"/>
<sequence length="872" mass="100927">MQLVLLIVVVSLVAISVIAVATIRIRLKNKSKELSEKLNHISSYSNKSNYEQAKERLSALNNEAFIDIPTDLNNVFSCKIISATQEKDFTNHYIPYFQEAHSLVKRLEAFNITPSVAISNLIRDFGNINKIVEQHNDAVINSLLDTHKEFFDHCLKYPLDKQQRRSIVSEEDNCLVVSSAGSGKTSSIVGKVKYLTEIKGIVPHRILLISYTNKAAAELTERMATNGLKGYTFHKLAIDIIGRATGTKPSICDNTDSLFVDIYHTLLGNKDFKNSIVEYFIDYQSNEADWEQRKNERREKLSEQKNVQLKAMCPDMDGRAIYVRSEQEQKICFVLSSLGVRFRYEEAYEHQLADEMHSQYRPDFSIYFEQNGVTKRIYLEHFGVDEHGLVPAWFAKDKNITYEEANQKYNDGITWKKAAHEKFGTQLLVTSSADFHYSDIRDKLRKLLDDAGVPIQEKTDEELYDLVLPKGSKQEKAFIRLVVTFVTLVKSSCKSVKDVLKRAKYAEDERSVFIIKNIFQPVYERYISALRDNNQIDFTDAILQATEICRVSRPVEYDYIIVDEFQDISVDRYNFLKVLREGNPPAKLYCVGDDWQSIYRFSGSDMALFNQFSEYFGATEINKIETTYRFGEPLVSLSSHFIQRNKSQIQKDIHSFSSEMKTELEFYSYDRRDYCNTIGQLVASIPSDKSIFLLGRYSFDDYYLSFMYQSIKEGNRFFYVIGGRKIEFLTVHKSKGLEADYVILLQCNKDTYGFPSLVSDDPVLNYVLTKSDQFPYGEERRLFYVAITRAKMKTLVLYDKRFPSVFVDEFLHPEKVSEESYVKHPNANKRWTRSADQFLLKLHNEGKSVKYIANKMGRSQTSIVMRLNKLNQ</sequence>
<keyword evidence="6" id="KW-0413">Isomerase</keyword>
<comment type="similarity">
    <text evidence="1">Belongs to the helicase family. UvrD subfamily.</text>
</comment>
<evidence type="ECO:0000256" key="2">
    <source>
        <dbReference type="ARBA" id="ARBA00022741"/>
    </source>
</evidence>
<protein>
    <recommendedName>
        <fullName evidence="8">DNA 3'-5' helicase</fullName>
        <ecNumber evidence="8">5.6.2.4</ecNumber>
    </recommendedName>
</protein>
<evidence type="ECO:0000256" key="3">
    <source>
        <dbReference type="ARBA" id="ARBA00022801"/>
    </source>
</evidence>
<evidence type="ECO:0000313" key="13">
    <source>
        <dbReference type="Proteomes" id="UP000028134"/>
    </source>
</evidence>
<accession>A0A078R8R6</accession>
<dbReference type="SUPFAM" id="SSF52540">
    <property type="entry name" value="P-loop containing nucleoside triphosphate hydrolases"/>
    <property type="match status" value="1"/>
</dbReference>
<proteinExistence type="inferred from homology"/>
<dbReference type="GO" id="GO:0000725">
    <property type="term" value="P:recombinational repair"/>
    <property type="evidence" value="ECO:0007669"/>
    <property type="project" value="TreeGrafter"/>
</dbReference>